<keyword evidence="1" id="KW-0812">Transmembrane</keyword>
<dbReference type="PATRIC" id="fig|1225564.3.peg.6154"/>
<feature type="transmembrane region" description="Helical" evidence="1">
    <location>
        <begin position="93"/>
        <end position="115"/>
    </location>
</feature>
<reference evidence="2 3" key="1">
    <citation type="submission" date="2015-05" db="EMBL/GenBank/DDBJ databases">
        <title>Draft genome sequence of Microvirga vignae strain BR3299, a novel nitrogen fixing bacteria isolated from Brazil semi-aired region.</title>
        <authorList>
            <person name="Zilli J.E."/>
            <person name="Passos S.R."/>
            <person name="Leite J."/>
            <person name="Baldani J.I."/>
            <person name="Xavier G.R."/>
            <person name="Rumjaneck N.G."/>
            <person name="Simoes-Araujo J.L."/>
        </authorList>
    </citation>
    <scope>NUCLEOTIDE SEQUENCE [LARGE SCALE GENOMIC DNA]</scope>
    <source>
        <strain evidence="2 3">BR3299</strain>
    </source>
</reference>
<dbReference type="EMBL" id="LCYG01000066">
    <property type="protein sequence ID" value="KLK90799.1"/>
    <property type="molecule type" value="Genomic_DNA"/>
</dbReference>
<sequence>MSGRRTGQVLLMLAGLIAWAVQFTVIYGVTSTLCGRGWADATLFGFGIVPATIVSATLITFAATAVAVIWSIKSHRQNAKRPAATTDGFMSHVAILINGLSLVVILWHGISALILPACA</sequence>
<feature type="transmembrane region" description="Helical" evidence="1">
    <location>
        <begin position="9"/>
        <end position="29"/>
    </location>
</feature>
<dbReference type="AlphaFoldDB" id="A0A0H1R704"/>
<dbReference type="Proteomes" id="UP000035489">
    <property type="component" value="Unassembled WGS sequence"/>
</dbReference>
<comment type="caution">
    <text evidence="2">The sequence shown here is derived from an EMBL/GenBank/DDBJ whole genome shotgun (WGS) entry which is preliminary data.</text>
</comment>
<evidence type="ECO:0000313" key="2">
    <source>
        <dbReference type="EMBL" id="KLK90799.1"/>
    </source>
</evidence>
<proteinExistence type="predicted"/>
<accession>A0A0H1R704</accession>
<organism evidence="2 3">
    <name type="scientific">Microvirga vignae</name>
    <dbReference type="NCBI Taxonomy" id="1225564"/>
    <lineage>
        <taxon>Bacteria</taxon>
        <taxon>Pseudomonadati</taxon>
        <taxon>Pseudomonadota</taxon>
        <taxon>Alphaproteobacteria</taxon>
        <taxon>Hyphomicrobiales</taxon>
        <taxon>Methylobacteriaceae</taxon>
        <taxon>Microvirga</taxon>
    </lineage>
</organism>
<protein>
    <submittedName>
        <fullName evidence="2">Uncharacterized protein</fullName>
    </submittedName>
</protein>
<evidence type="ECO:0000313" key="3">
    <source>
        <dbReference type="Proteomes" id="UP000035489"/>
    </source>
</evidence>
<keyword evidence="1" id="KW-0472">Membrane</keyword>
<feature type="transmembrane region" description="Helical" evidence="1">
    <location>
        <begin position="41"/>
        <end position="72"/>
    </location>
</feature>
<dbReference type="OrthoDB" id="8019591at2"/>
<keyword evidence="3" id="KW-1185">Reference proteome</keyword>
<gene>
    <name evidence="2" type="ORF">AA309_23670</name>
</gene>
<dbReference type="RefSeq" id="WP_047191496.1">
    <property type="nucleotide sequence ID" value="NZ_LCYG01000066.1"/>
</dbReference>
<evidence type="ECO:0000256" key="1">
    <source>
        <dbReference type="SAM" id="Phobius"/>
    </source>
</evidence>
<dbReference type="STRING" id="1225564.AA309_23670"/>
<keyword evidence="1" id="KW-1133">Transmembrane helix</keyword>
<name>A0A0H1R704_9HYPH</name>